<protein>
    <submittedName>
        <fullName evidence="1">Uncharacterized protein</fullName>
    </submittedName>
</protein>
<dbReference type="AlphaFoldDB" id="A0A653C5X2"/>
<organism evidence="1 2">
    <name type="scientific">Callosobruchus maculatus</name>
    <name type="common">Southern cowpea weevil</name>
    <name type="synonym">Pulse bruchid</name>
    <dbReference type="NCBI Taxonomy" id="64391"/>
    <lineage>
        <taxon>Eukaryota</taxon>
        <taxon>Metazoa</taxon>
        <taxon>Ecdysozoa</taxon>
        <taxon>Arthropoda</taxon>
        <taxon>Hexapoda</taxon>
        <taxon>Insecta</taxon>
        <taxon>Pterygota</taxon>
        <taxon>Neoptera</taxon>
        <taxon>Endopterygota</taxon>
        <taxon>Coleoptera</taxon>
        <taxon>Polyphaga</taxon>
        <taxon>Cucujiformia</taxon>
        <taxon>Chrysomeloidea</taxon>
        <taxon>Chrysomelidae</taxon>
        <taxon>Bruchinae</taxon>
        <taxon>Bruchini</taxon>
        <taxon>Callosobruchus</taxon>
    </lineage>
</organism>
<reference evidence="1 2" key="1">
    <citation type="submission" date="2019-01" db="EMBL/GenBank/DDBJ databases">
        <authorList>
            <person name="Sayadi A."/>
        </authorList>
    </citation>
    <scope>NUCLEOTIDE SEQUENCE [LARGE SCALE GENOMIC DNA]</scope>
</reference>
<evidence type="ECO:0000313" key="2">
    <source>
        <dbReference type="Proteomes" id="UP000410492"/>
    </source>
</evidence>
<evidence type="ECO:0000313" key="1">
    <source>
        <dbReference type="EMBL" id="VEN43312.1"/>
    </source>
</evidence>
<dbReference type="Proteomes" id="UP000410492">
    <property type="component" value="Unassembled WGS sequence"/>
</dbReference>
<keyword evidence="2" id="KW-1185">Reference proteome</keyword>
<sequence length="106" mass="12169">MEWFLNKKLGRYLSTPTFKMAANPQKHLDGLTNDPCALDLQNLWDDSQDFWEPVPSIAVAVVLRGLQTVVLKKQLRTFYSLVYLGVDFTASVKMHLSMKVIVRKEL</sequence>
<gene>
    <name evidence="1" type="ORF">CALMAC_LOCUS6494</name>
</gene>
<name>A0A653C5X2_CALMS</name>
<dbReference type="EMBL" id="CAACVG010007035">
    <property type="protein sequence ID" value="VEN43312.1"/>
    <property type="molecule type" value="Genomic_DNA"/>
</dbReference>
<accession>A0A653C5X2</accession>
<proteinExistence type="predicted"/>